<reference evidence="1 2" key="1">
    <citation type="submission" date="2013-04" db="EMBL/GenBank/DDBJ databases">
        <title>Zunongwangia sp. 22II14-10F7 Genome Sequencing.</title>
        <authorList>
            <person name="Lai Q."/>
            <person name="Shao Z."/>
        </authorList>
    </citation>
    <scope>NUCLEOTIDE SEQUENCE [LARGE SCALE GENOMIC DNA]</scope>
    <source>
        <strain evidence="1 2">22II14-10F7</strain>
    </source>
</reference>
<accession>A0A1Y1T0C7</accession>
<dbReference type="NCBIfam" id="TIGR04019">
    <property type="entry name" value="B_thiol_YtxJ"/>
    <property type="match status" value="1"/>
</dbReference>
<sequence length="131" mass="15155">MGIFDKMFGGGEKESKNESTLQWTPLNDISQLEIAEMESQQQLVGILKHSTRCGISRMVLRQFENSYDLPEDAPVKLYFLDLLSHRDISNEIANRFKVMHESPQLILLKEKLVVHHSSHQDIDSENLKEFI</sequence>
<dbReference type="STRING" id="1185767.IIF7_15835"/>
<dbReference type="Proteomes" id="UP000192746">
    <property type="component" value="Unassembled WGS sequence"/>
</dbReference>
<name>A0A1Y1T0C7_9FLAO</name>
<organism evidence="1 2">
    <name type="scientific">Zunongwangia atlantica 22II14-10F7</name>
    <dbReference type="NCBI Taxonomy" id="1185767"/>
    <lineage>
        <taxon>Bacteria</taxon>
        <taxon>Pseudomonadati</taxon>
        <taxon>Bacteroidota</taxon>
        <taxon>Flavobacteriia</taxon>
        <taxon>Flavobacteriales</taxon>
        <taxon>Flavobacteriaceae</taxon>
        <taxon>Zunongwangia</taxon>
    </lineage>
</organism>
<evidence type="ECO:0000313" key="1">
    <source>
        <dbReference type="EMBL" id="ORL44468.1"/>
    </source>
</evidence>
<evidence type="ECO:0008006" key="3">
    <source>
        <dbReference type="Google" id="ProtNLM"/>
    </source>
</evidence>
<dbReference type="SUPFAM" id="SSF52833">
    <property type="entry name" value="Thioredoxin-like"/>
    <property type="match status" value="1"/>
</dbReference>
<protein>
    <recommendedName>
        <fullName evidence="3">Bacillithiol system redox-active protein YtxJ</fullName>
    </recommendedName>
</protein>
<keyword evidence="2" id="KW-1185">Reference proteome</keyword>
<dbReference type="OrthoDB" id="677051at2"/>
<dbReference type="Pfam" id="PF11009">
    <property type="entry name" value="BrxC"/>
    <property type="match status" value="1"/>
</dbReference>
<dbReference type="RefSeq" id="WP_084842683.1">
    <property type="nucleotide sequence ID" value="NZ_ARYN01000015.1"/>
</dbReference>
<dbReference type="AlphaFoldDB" id="A0A1Y1T0C7"/>
<gene>
    <name evidence="1" type="ORF">IIF7_15835</name>
</gene>
<comment type="caution">
    <text evidence="1">The sequence shown here is derived from an EMBL/GenBank/DDBJ whole genome shotgun (WGS) entry which is preliminary data.</text>
</comment>
<dbReference type="InterPro" id="IPR022551">
    <property type="entry name" value="BrxC"/>
</dbReference>
<dbReference type="EMBL" id="ARYN01000015">
    <property type="protein sequence ID" value="ORL44468.1"/>
    <property type="molecule type" value="Genomic_DNA"/>
</dbReference>
<proteinExistence type="predicted"/>
<evidence type="ECO:0000313" key="2">
    <source>
        <dbReference type="Proteomes" id="UP000192746"/>
    </source>
</evidence>
<dbReference type="Gene3D" id="3.40.30.10">
    <property type="entry name" value="Glutaredoxin"/>
    <property type="match status" value="1"/>
</dbReference>
<dbReference type="InterPro" id="IPR036249">
    <property type="entry name" value="Thioredoxin-like_sf"/>
</dbReference>